<dbReference type="RefSeq" id="WP_344060895.1">
    <property type="nucleotide sequence ID" value="NZ_BAAAOH010000001.1"/>
</dbReference>
<dbReference type="SUPFAM" id="SSF53448">
    <property type="entry name" value="Nucleotide-diphospho-sugar transferases"/>
    <property type="match status" value="1"/>
</dbReference>
<dbReference type="Proteomes" id="UP001500326">
    <property type="component" value="Unassembled WGS sequence"/>
</dbReference>
<accession>A0ABP5DU45</accession>
<name>A0ABP5DU45_9MICO</name>
<evidence type="ECO:0000313" key="2">
    <source>
        <dbReference type="EMBL" id="GAA1984886.1"/>
    </source>
</evidence>
<reference evidence="3" key="1">
    <citation type="journal article" date="2019" name="Int. J. Syst. Evol. Microbiol.">
        <title>The Global Catalogue of Microorganisms (GCM) 10K type strain sequencing project: providing services to taxonomists for standard genome sequencing and annotation.</title>
        <authorList>
            <consortium name="The Broad Institute Genomics Platform"/>
            <consortium name="The Broad Institute Genome Sequencing Center for Infectious Disease"/>
            <person name="Wu L."/>
            <person name="Ma J."/>
        </authorList>
    </citation>
    <scope>NUCLEOTIDE SEQUENCE [LARGE SCALE GENOMIC DNA]</scope>
    <source>
        <strain evidence="3">JCM 14902</strain>
    </source>
</reference>
<evidence type="ECO:0000313" key="3">
    <source>
        <dbReference type="Proteomes" id="UP001500326"/>
    </source>
</evidence>
<dbReference type="Pfam" id="PF00535">
    <property type="entry name" value="Glycos_transf_2"/>
    <property type="match status" value="1"/>
</dbReference>
<keyword evidence="3" id="KW-1185">Reference proteome</keyword>
<comment type="caution">
    <text evidence="2">The sequence shown here is derived from an EMBL/GenBank/DDBJ whole genome shotgun (WGS) entry which is preliminary data.</text>
</comment>
<organism evidence="2 3">
    <name type="scientific">Microbacterium pumilum</name>
    <dbReference type="NCBI Taxonomy" id="344165"/>
    <lineage>
        <taxon>Bacteria</taxon>
        <taxon>Bacillati</taxon>
        <taxon>Actinomycetota</taxon>
        <taxon>Actinomycetes</taxon>
        <taxon>Micrococcales</taxon>
        <taxon>Microbacteriaceae</taxon>
        <taxon>Microbacterium</taxon>
    </lineage>
</organism>
<proteinExistence type="predicted"/>
<dbReference type="Gene3D" id="3.90.550.10">
    <property type="entry name" value="Spore Coat Polysaccharide Biosynthesis Protein SpsA, Chain A"/>
    <property type="match status" value="1"/>
</dbReference>
<evidence type="ECO:0000259" key="1">
    <source>
        <dbReference type="Pfam" id="PF00535"/>
    </source>
</evidence>
<dbReference type="EMBL" id="BAAAOH010000001">
    <property type="protein sequence ID" value="GAA1984886.1"/>
    <property type="molecule type" value="Genomic_DNA"/>
</dbReference>
<dbReference type="InterPro" id="IPR029044">
    <property type="entry name" value="Nucleotide-diphossugar_trans"/>
</dbReference>
<protein>
    <recommendedName>
        <fullName evidence="1">Glycosyltransferase 2-like domain-containing protein</fullName>
    </recommendedName>
</protein>
<feature type="domain" description="Glycosyltransferase 2-like" evidence="1">
    <location>
        <begin position="24"/>
        <end position="169"/>
    </location>
</feature>
<sequence>MTPATTRGSGAIALAAYRPDPELFARQLVSLQNQTVRDFVCVISADGEVEDVQALVSEATGADPRFTVTGHPDRVGFYANFERAVRAVPASVEWVALSDQDDVWHADKLERLVPLLQEHTIASGQARVVEFPSGRVIQATTARRNSDALALTAINQFSGAMSVFRREVLDLALPFPRMPTRVEVHDHWIAVCAAMLGPTVVVDDVLQDYVQHAANVLGEVAGNPERLRPASALRTLLAAGQRYEGSRSPLALARALYDMGFGWRAQMTATLSARITPATTTLSTVQRVFGSATRSGYALRYLARGSIHGPSNALMLTSGKALHPWLGRRLPPAR</sequence>
<dbReference type="InterPro" id="IPR001173">
    <property type="entry name" value="Glyco_trans_2-like"/>
</dbReference>
<gene>
    <name evidence="2" type="ORF">GCM10009777_18560</name>
</gene>